<comment type="similarity">
    <text evidence="2 8">Belongs to the ectoine synthase family.</text>
</comment>
<dbReference type="STRING" id="320778.ABT57_08385"/>
<evidence type="ECO:0000256" key="5">
    <source>
        <dbReference type="ARBA" id="ARBA00023239"/>
    </source>
</evidence>
<dbReference type="EMBL" id="LDOU01000006">
    <property type="protein sequence ID" value="KLV10535.1"/>
    <property type="molecule type" value="Genomic_DNA"/>
</dbReference>
<keyword evidence="10" id="KW-1185">Reference proteome</keyword>
<evidence type="ECO:0000256" key="8">
    <source>
        <dbReference type="HAMAP-Rule" id="MF_01255"/>
    </source>
</evidence>
<organism evidence="9 10">
    <name type="scientific">Photobacterium ganghwense</name>
    <dbReference type="NCBI Taxonomy" id="320778"/>
    <lineage>
        <taxon>Bacteria</taxon>
        <taxon>Pseudomonadati</taxon>
        <taxon>Pseudomonadota</taxon>
        <taxon>Gammaproteobacteria</taxon>
        <taxon>Vibrionales</taxon>
        <taxon>Vibrionaceae</taxon>
        <taxon>Photobacterium</taxon>
    </lineage>
</organism>
<dbReference type="InterPro" id="IPR010462">
    <property type="entry name" value="Ectoine_synth"/>
</dbReference>
<dbReference type="GO" id="GO:0033990">
    <property type="term" value="F:ectoine synthase activity"/>
    <property type="evidence" value="ECO:0007669"/>
    <property type="project" value="UniProtKB-EC"/>
</dbReference>
<accession>A0A0J1HFZ6</accession>
<dbReference type="HAMAP" id="MF_01255">
    <property type="entry name" value="Ectoine_synth"/>
    <property type="match status" value="1"/>
</dbReference>
<evidence type="ECO:0000256" key="2">
    <source>
        <dbReference type="ARBA" id="ARBA00009637"/>
    </source>
</evidence>
<comment type="caution">
    <text evidence="9">The sequence shown here is derived from an EMBL/GenBank/DDBJ whole genome shotgun (WGS) entry which is preliminary data.</text>
</comment>
<evidence type="ECO:0000256" key="4">
    <source>
        <dbReference type="ARBA" id="ARBA00019707"/>
    </source>
</evidence>
<dbReference type="PANTHER" id="PTHR39289">
    <property type="match status" value="1"/>
</dbReference>
<sequence length="128" mass="14348">MFIRSLNDVEGSEHYVNWGNGTSHRLLTLADKMGFTVCHTVVTRGTESLLEYKNHLEACYCIGGEGEVETMAGERFRIVPGTIYVLDEHDKHYLRASEDKDLILVSVFNPPLKGTETHNLNNGDSSAY</sequence>
<dbReference type="NCBIfam" id="NF009806">
    <property type="entry name" value="PRK13290.1"/>
    <property type="match status" value="1"/>
</dbReference>
<protein>
    <recommendedName>
        <fullName evidence="4 8">L-ectoine synthase</fullName>
        <ecNumber evidence="3 8">4.2.1.108</ecNumber>
    </recommendedName>
    <alternativeName>
        <fullName evidence="6 8">N-acetyldiaminobutyrate dehydratase</fullName>
    </alternativeName>
</protein>
<dbReference type="EC" id="4.2.1.108" evidence="3 8"/>
<gene>
    <name evidence="8" type="primary">ectC</name>
    <name evidence="9" type="ORF">ABT57_08385</name>
</gene>
<comment type="function">
    <text evidence="8">Catalyzes the circularization of gamma-N-acetyl-alpha,gamma-diaminobutyric acid (ADABA) to ectoine (1,4,5,6-tetrahydro-2-methyl-4-pyrimidine carboxylic acid), which is an excellent osmoprotectant.</text>
</comment>
<dbReference type="PANTHER" id="PTHR39289:SF1">
    <property type="entry name" value="L-ECTOINE SYNTHASE"/>
    <property type="match status" value="1"/>
</dbReference>
<dbReference type="Gene3D" id="2.60.120.10">
    <property type="entry name" value="Jelly Rolls"/>
    <property type="match status" value="1"/>
</dbReference>
<keyword evidence="5 8" id="KW-0456">Lyase</keyword>
<comment type="catalytic activity">
    <reaction evidence="7 8">
        <text>(2S)-4-acetamido-2-aminobutanoate = L-ectoine + H2O</text>
        <dbReference type="Rhea" id="RHEA:17281"/>
        <dbReference type="ChEBI" id="CHEBI:15377"/>
        <dbReference type="ChEBI" id="CHEBI:58515"/>
        <dbReference type="ChEBI" id="CHEBI:58929"/>
        <dbReference type="EC" id="4.2.1.108"/>
    </reaction>
</comment>
<evidence type="ECO:0000256" key="1">
    <source>
        <dbReference type="ARBA" id="ARBA00005181"/>
    </source>
</evidence>
<proteinExistence type="inferred from homology"/>
<dbReference type="GO" id="GO:0019491">
    <property type="term" value="P:ectoine biosynthetic process"/>
    <property type="evidence" value="ECO:0007669"/>
    <property type="project" value="UniProtKB-UniRule"/>
</dbReference>
<dbReference type="Pfam" id="PF06339">
    <property type="entry name" value="Ectoine_synth"/>
    <property type="match status" value="1"/>
</dbReference>
<evidence type="ECO:0000313" key="9">
    <source>
        <dbReference type="EMBL" id="KLV10535.1"/>
    </source>
</evidence>
<evidence type="ECO:0000256" key="6">
    <source>
        <dbReference type="ARBA" id="ARBA00033271"/>
    </source>
</evidence>
<name>A0A0J1HFZ6_9GAMM</name>
<evidence type="ECO:0000313" key="10">
    <source>
        <dbReference type="Proteomes" id="UP000035909"/>
    </source>
</evidence>
<reference evidence="9 10" key="1">
    <citation type="submission" date="2015-05" db="EMBL/GenBank/DDBJ databases">
        <title>Photobacterium galathea sp. nov.</title>
        <authorList>
            <person name="Machado H."/>
            <person name="Gram L."/>
        </authorList>
    </citation>
    <scope>NUCLEOTIDE SEQUENCE [LARGE SCALE GENOMIC DNA]</scope>
    <source>
        <strain evidence="9 10">DSM 22954</strain>
    </source>
</reference>
<evidence type="ECO:0000256" key="3">
    <source>
        <dbReference type="ARBA" id="ARBA00013192"/>
    </source>
</evidence>
<dbReference type="InterPro" id="IPR011051">
    <property type="entry name" value="RmlC_Cupin_sf"/>
</dbReference>
<dbReference type="Proteomes" id="UP000035909">
    <property type="component" value="Unassembled WGS sequence"/>
</dbReference>
<evidence type="ECO:0000256" key="7">
    <source>
        <dbReference type="ARBA" id="ARBA00048714"/>
    </source>
</evidence>
<dbReference type="SUPFAM" id="SSF51182">
    <property type="entry name" value="RmlC-like cupins"/>
    <property type="match status" value="1"/>
</dbReference>
<dbReference type="CDD" id="cd06978">
    <property type="entry name" value="cupin_EctC"/>
    <property type="match status" value="1"/>
</dbReference>
<dbReference type="InterPro" id="IPR014710">
    <property type="entry name" value="RmlC-like_jellyroll"/>
</dbReference>
<dbReference type="PATRIC" id="fig|320778.3.peg.1819"/>
<dbReference type="OrthoDB" id="9801830at2"/>
<dbReference type="UniPathway" id="UPA00067">
    <property type="reaction ID" value="UER00123"/>
</dbReference>
<comment type="pathway">
    <text evidence="1 8">Amine and polyamine biosynthesis; ectoine biosynthesis; L-ectoine from L-aspartate 4-semialdehyde: step 3/3.</text>
</comment>
<dbReference type="AlphaFoldDB" id="A0A0J1HFZ6"/>
<dbReference type="RefSeq" id="WP_047884700.1">
    <property type="nucleotide sequence ID" value="NZ_CP071326.1"/>
</dbReference>